<dbReference type="AlphaFoldDB" id="A0A2G8KK00"/>
<accession>A0A2G8KK00</accession>
<dbReference type="Proteomes" id="UP000230750">
    <property type="component" value="Unassembled WGS sequence"/>
</dbReference>
<sequence>MNMAFSSHTLHHGSGVTRRLCLLCKDYFTRNIAITASRHHGSLVSTSLPDVDTEIEKVSVHSLRGKAMRAMQDRLKKRQQMPPSREVKMKDTQVWSDVYPTAATFKWSAVPLSVRMGYPVRRGIPPHKLGNAELMKIPNFLHLTPPAVKKHCAALKELCTDWPAELNSDEVCDKHLPIAMETSDYVFSGPSVRSPKARVVQLKVKLSVLPLDKHARWKLIQLLGKSYDKKTDEICLTADRCPVRKQNQDYAMYLLSVLFHEAHITEPWEETDATEDDMEEYTWDSGQSKANILRVKKRMIETDGNQSQLSEDDICSTEDVEKFKMAYTELCNNPETQDNLASYKSAVLDLVGLKQKTAVDT</sequence>
<dbReference type="PANTHER" id="PTHR13490">
    <property type="entry name" value="MITOCHONDRIAL 28S RIBOSOMAL PROTEIN S28"/>
    <property type="match status" value="1"/>
</dbReference>
<organism evidence="2 3">
    <name type="scientific">Stichopus japonicus</name>
    <name type="common">Sea cucumber</name>
    <dbReference type="NCBI Taxonomy" id="307972"/>
    <lineage>
        <taxon>Eukaryota</taxon>
        <taxon>Metazoa</taxon>
        <taxon>Echinodermata</taxon>
        <taxon>Eleutherozoa</taxon>
        <taxon>Echinozoa</taxon>
        <taxon>Holothuroidea</taxon>
        <taxon>Aspidochirotacea</taxon>
        <taxon>Aspidochirotida</taxon>
        <taxon>Stichopodidae</taxon>
        <taxon>Apostichopus</taxon>
    </lineage>
</organism>
<feature type="domain" description="Small ribosomal subunit protein mS35 mitochondrial conserved" evidence="1">
    <location>
        <begin position="194"/>
        <end position="264"/>
    </location>
</feature>
<dbReference type="GO" id="GO:0032543">
    <property type="term" value="P:mitochondrial translation"/>
    <property type="evidence" value="ECO:0007669"/>
    <property type="project" value="InterPro"/>
</dbReference>
<reference evidence="2" key="1">
    <citation type="journal article" date="2017" name="PLoS Biol.">
        <title>The sea cucumber genome provides insights into morphological evolution and visceral regeneration.</title>
        <authorList>
            <person name="Zhang X."/>
            <person name="Sun L."/>
            <person name="Yuan J."/>
            <person name="Sun Y."/>
            <person name="Gao Y."/>
            <person name="Zhang L."/>
            <person name="Li S."/>
            <person name="Dai H."/>
            <person name="Hamel J.F."/>
            <person name="Liu C."/>
            <person name="Yu Y."/>
            <person name="Liu S."/>
            <person name="Lin W."/>
            <person name="Guo K."/>
            <person name="Jin S."/>
            <person name="Xu P."/>
            <person name="Storey K.B."/>
            <person name="Huan P."/>
            <person name="Zhang T."/>
            <person name="Zhou Y."/>
            <person name="Zhang J."/>
            <person name="Lin C."/>
            <person name="Li X."/>
            <person name="Xing L."/>
            <person name="Huo D."/>
            <person name="Sun M."/>
            <person name="Wang L."/>
            <person name="Mercier A."/>
            <person name="Li F."/>
            <person name="Yang H."/>
            <person name="Xiang J."/>
        </authorList>
    </citation>
    <scope>NUCLEOTIDE SEQUENCE [LARGE SCALE GENOMIC DNA]</scope>
    <source>
        <strain evidence="2">Shaxun</strain>
        <tissue evidence="2">Muscle</tissue>
    </source>
</reference>
<dbReference type="InterPro" id="IPR019349">
    <property type="entry name" value="Ribosomal_mS35_mit"/>
</dbReference>
<keyword evidence="2" id="KW-0687">Ribonucleoprotein</keyword>
<keyword evidence="3" id="KW-1185">Reference proteome</keyword>
<dbReference type="STRING" id="307972.A0A2G8KK00"/>
<dbReference type="InterPro" id="IPR039848">
    <property type="entry name" value="Ribosomal_mS35_mt"/>
</dbReference>
<keyword evidence="2" id="KW-0689">Ribosomal protein</keyword>
<dbReference type="Pfam" id="PF10213">
    <property type="entry name" value="MRP-S28"/>
    <property type="match status" value="1"/>
</dbReference>
<dbReference type="PANTHER" id="PTHR13490:SF0">
    <property type="entry name" value="SMALL RIBOSOMAL SUBUNIT PROTEIN MS35"/>
    <property type="match status" value="1"/>
</dbReference>
<dbReference type="GO" id="GO:0003735">
    <property type="term" value="F:structural constituent of ribosome"/>
    <property type="evidence" value="ECO:0007669"/>
    <property type="project" value="InterPro"/>
</dbReference>
<dbReference type="GO" id="GO:0005763">
    <property type="term" value="C:mitochondrial small ribosomal subunit"/>
    <property type="evidence" value="ECO:0007669"/>
    <property type="project" value="TreeGrafter"/>
</dbReference>
<evidence type="ECO:0000259" key="1">
    <source>
        <dbReference type="Pfam" id="PF10213"/>
    </source>
</evidence>
<evidence type="ECO:0000313" key="3">
    <source>
        <dbReference type="Proteomes" id="UP000230750"/>
    </source>
</evidence>
<comment type="caution">
    <text evidence="2">The sequence shown here is derived from an EMBL/GenBank/DDBJ whole genome shotgun (WGS) entry which is preliminary data.</text>
</comment>
<dbReference type="EMBL" id="MRZV01000530">
    <property type="protein sequence ID" value="PIK48295.1"/>
    <property type="molecule type" value="Genomic_DNA"/>
</dbReference>
<gene>
    <name evidence="2" type="ORF">BSL78_14834</name>
</gene>
<evidence type="ECO:0000313" key="2">
    <source>
        <dbReference type="EMBL" id="PIK48295.1"/>
    </source>
</evidence>
<dbReference type="OrthoDB" id="283424at2759"/>
<proteinExistence type="predicted"/>
<protein>
    <submittedName>
        <fullName evidence="2">Putative 28S ribosomal protein S35, mitochondrial isoform X3</fullName>
    </submittedName>
</protein>
<name>A0A2G8KK00_STIJA</name>